<keyword evidence="2" id="KW-0723">Serine/threonine-protein kinase</keyword>
<dbReference type="SMART" id="SM00220">
    <property type="entry name" value="S_TKc"/>
    <property type="match status" value="1"/>
</dbReference>
<feature type="compositionally biased region" description="Pro residues" evidence="7">
    <location>
        <begin position="388"/>
        <end position="401"/>
    </location>
</feature>
<keyword evidence="8" id="KW-0812">Transmembrane</keyword>
<dbReference type="InterPro" id="IPR000719">
    <property type="entry name" value="Prot_kinase_dom"/>
</dbReference>
<feature type="transmembrane region" description="Helical" evidence="8">
    <location>
        <begin position="345"/>
        <end position="366"/>
    </location>
</feature>
<dbReference type="InterPro" id="IPR011009">
    <property type="entry name" value="Kinase-like_dom_sf"/>
</dbReference>
<keyword evidence="6" id="KW-0067">ATP-binding</keyword>
<evidence type="ECO:0000256" key="7">
    <source>
        <dbReference type="SAM" id="MobiDB-lite"/>
    </source>
</evidence>
<dbReference type="PROSITE" id="PS50011">
    <property type="entry name" value="PROTEIN_KINASE_DOM"/>
    <property type="match status" value="1"/>
</dbReference>
<dbReference type="Proteomes" id="UP001268542">
    <property type="component" value="Unassembled WGS sequence"/>
</dbReference>
<feature type="compositionally biased region" description="Low complexity" evidence="7">
    <location>
        <begin position="489"/>
        <end position="501"/>
    </location>
</feature>
<sequence length="517" mass="53887">MTDPTSPDGPERFADDAQRYRLAARIATGGMGEVWSATDTVLGRTVAVKILKAEYADDATFRSRFETEARNAAALHHPNVAGIFDFGQSTSTDGSATPRPYLVMELVEGQPLSALLRAGEPMDPQIVSDLMAQAADGIGAAHRAGIVHRDIKPANLLVTRDRTLKITDFGIARAGDNVALTQTGMVMGTPQYISPEQAQGMTAGPAADIYSLGVVAYECLAGRRPFVAETAVATALAHLREPVPDLPPTVPAPLAAVVVRALQKKPEDRYADGAAFARALRDPSAAGAAGATGAMGAAGADDSTQVMTGVGAPVPAPVPVPQRDPEPTGPVAPVDPEDEPKKRPVLPWVAGALALLLVGLLIYLFVATGPGDDTDDANDDPTTSATSEPPPTTETSEPPPTSETSEPTTFDLDPGEFRGLTLDDVTRTLEDDYGLSVRPNELTNDGGEVPSTVEDVSPTSGLTAGDSVTVDYWGPEPEPEPEPEPTPDPTTDAPPSSEPTTGLPSELPTDTETTTQP</sequence>
<dbReference type="RefSeq" id="WP_315732466.1">
    <property type="nucleotide sequence ID" value="NZ_JAVYII010000003.1"/>
</dbReference>
<evidence type="ECO:0000256" key="4">
    <source>
        <dbReference type="ARBA" id="ARBA00022741"/>
    </source>
</evidence>
<keyword evidence="8" id="KW-0472">Membrane</keyword>
<evidence type="ECO:0000256" key="6">
    <source>
        <dbReference type="ARBA" id="ARBA00022840"/>
    </source>
</evidence>
<dbReference type="InterPro" id="IPR008271">
    <property type="entry name" value="Ser/Thr_kinase_AS"/>
</dbReference>
<dbReference type="PROSITE" id="PS00108">
    <property type="entry name" value="PROTEIN_KINASE_ST"/>
    <property type="match status" value="1"/>
</dbReference>
<dbReference type="Pfam" id="PF00069">
    <property type="entry name" value="Pkinase"/>
    <property type="match status" value="1"/>
</dbReference>
<dbReference type="EMBL" id="JAVYII010000003">
    <property type="protein sequence ID" value="MDT9593039.1"/>
    <property type="molecule type" value="Genomic_DNA"/>
</dbReference>
<dbReference type="SUPFAM" id="SSF56112">
    <property type="entry name" value="Protein kinase-like (PK-like)"/>
    <property type="match status" value="1"/>
</dbReference>
<dbReference type="Gene3D" id="1.10.510.10">
    <property type="entry name" value="Transferase(Phosphotransferase) domain 1"/>
    <property type="match status" value="1"/>
</dbReference>
<dbReference type="PANTHER" id="PTHR43289:SF6">
    <property type="entry name" value="SERINE_THREONINE-PROTEIN KINASE NEKL-3"/>
    <property type="match status" value="1"/>
</dbReference>
<evidence type="ECO:0000313" key="10">
    <source>
        <dbReference type="EMBL" id="MDT9593039.1"/>
    </source>
</evidence>
<evidence type="ECO:0000256" key="5">
    <source>
        <dbReference type="ARBA" id="ARBA00022777"/>
    </source>
</evidence>
<comment type="caution">
    <text evidence="10">The sequence shown here is derived from an EMBL/GenBank/DDBJ whole genome shotgun (WGS) entry which is preliminary data.</text>
</comment>
<keyword evidence="4" id="KW-0547">Nucleotide-binding</keyword>
<feature type="compositionally biased region" description="Polar residues" evidence="7">
    <location>
        <begin position="508"/>
        <end position="517"/>
    </location>
</feature>
<feature type="compositionally biased region" description="Low complexity" evidence="7">
    <location>
        <begin position="287"/>
        <end position="300"/>
    </location>
</feature>
<feature type="region of interest" description="Disordered" evidence="7">
    <location>
        <begin position="373"/>
        <end position="418"/>
    </location>
</feature>
<keyword evidence="8" id="KW-1133">Transmembrane helix</keyword>
<dbReference type="GO" id="GO:0004674">
    <property type="term" value="F:protein serine/threonine kinase activity"/>
    <property type="evidence" value="ECO:0007669"/>
    <property type="project" value="UniProtKB-EC"/>
</dbReference>
<dbReference type="Gene3D" id="3.30.200.20">
    <property type="entry name" value="Phosphorylase Kinase, domain 1"/>
    <property type="match status" value="1"/>
</dbReference>
<evidence type="ECO:0000256" key="3">
    <source>
        <dbReference type="ARBA" id="ARBA00022679"/>
    </source>
</evidence>
<proteinExistence type="predicted"/>
<name>A0ABU3PV42_9ACTN</name>
<feature type="compositionally biased region" description="Pro residues" evidence="7">
    <location>
        <begin position="314"/>
        <end position="330"/>
    </location>
</feature>
<evidence type="ECO:0000256" key="2">
    <source>
        <dbReference type="ARBA" id="ARBA00022527"/>
    </source>
</evidence>
<organism evidence="10 11">
    <name type="scientific">Nocardioides imazamoxiresistens</name>
    <dbReference type="NCBI Taxonomy" id="3231893"/>
    <lineage>
        <taxon>Bacteria</taxon>
        <taxon>Bacillati</taxon>
        <taxon>Actinomycetota</taxon>
        <taxon>Actinomycetes</taxon>
        <taxon>Propionibacteriales</taxon>
        <taxon>Nocardioidaceae</taxon>
        <taxon>Nocardioides</taxon>
    </lineage>
</organism>
<keyword evidence="5 10" id="KW-0418">Kinase</keyword>
<dbReference type="PANTHER" id="PTHR43289">
    <property type="entry name" value="MITOGEN-ACTIVATED PROTEIN KINASE KINASE KINASE 20-RELATED"/>
    <property type="match status" value="1"/>
</dbReference>
<keyword evidence="3 10" id="KW-0808">Transferase</keyword>
<feature type="region of interest" description="Disordered" evidence="7">
    <location>
        <begin position="432"/>
        <end position="517"/>
    </location>
</feature>
<protein>
    <recommendedName>
        <fullName evidence="1">non-specific serine/threonine protein kinase</fullName>
        <ecNumber evidence="1">2.7.11.1</ecNumber>
    </recommendedName>
</protein>
<dbReference type="CDD" id="cd14014">
    <property type="entry name" value="STKc_PknB_like"/>
    <property type="match status" value="1"/>
</dbReference>
<evidence type="ECO:0000313" key="11">
    <source>
        <dbReference type="Proteomes" id="UP001268542"/>
    </source>
</evidence>
<keyword evidence="11" id="KW-1185">Reference proteome</keyword>
<evidence type="ECO:0000256" key="8">
    <source>
        <dbReference type="SAM" id="Phobius"/>
    </source>
</evidence>
<evidence type="ECO:0000259" key="9">
    <source>
        <dbReference type="PROSITE" id="PS50011"/>
    </source>
</evidence>
<feature type="region of interest" description="Disordered" evidence="7">
    <location>
        <begin position="287"/>
        <end position="341"/>
    </location>
</feature>
<dbReference type="EC" id="2.7.11.1" evidence="1"/>
<evidence type="ECO:0000256" key="1">
    <source>
        <dbReference type="ARBA" id="ARBA00012513"/>
    </source>
</evidence>
<feature type="domain" description="Protein kinase" evidence="9">
    <location>
        <begin position="20"/>
        <end position="285"/>
    </location>
</feature>
<accession>A0ABU3PV42</accession>
<reference evidence="10 11" key="1">
    <citation type="submission" date="2023-08" db="EMBL/GenBank/DDBJ databases">
        <title>Nocardioides seae sp. nov., a bacterium isolated from a soil.</title>
        <authorList>
            <person name="Wang X."/>
        </authorList>
    </citation>
    <scope>NUCLEOTIDE SEQUENCE [LARGE SCALE GENOMIC DNA]</scope>
    <source>
        <strain evidence="10 11">YZH12</strain>
    </source>
</reference>
<gene>
    <name evidence="10" type="ORF">RDV89_08165</name>
</gene>